<evidence type="ECO:0000313" key="2">
    <source>
        <dbReference type="EMBL" id="KZZ93807.1"/>
    </source>
</evidence>
<dbReference type="InterPro" id="IPR002110">
    <property type="entry name" value="Ankyrin_rpt"/>
</dbReference>
<dbReference type="OrthoDB" id="4851774at2759"/>
<dbReference type="InterPro" id="IPR036770">
    <property type="entry name" value="Ankyrin_rpt-contain_sf"/>
</dbReference>
<gene>
    <name evidence="2" type="ORF">AAL_05523</name>
</gene>
<dbReference type="Proteomes" id="UP000078544">
    <property type="component" value="Unassembled WGS sequence"/>
</dbReference>
<keyword evidence="1" id="KW-0040">ANK repeat</keyword>
<dbReference type="Gene3D" id="1.25.40.20">
    <property type="entry name" value="Ankyrin repeat-containing domain"/>
    <property type="match status" value="1"/>
</dbReference>
<keyword evidence="3" id="KW-1185">Reference proteome</keyword>
<evidence type="ECO:0000256" key="1">
    <source>
        <dbReference type="PROSITE-ProRule" id="PRU00023"/>
    </source>
</evidence>
<accession>A0A168ADV7</accession>
<dbReference type="PROSITE" id="PS50088">
    <property type="entry name" value="ANK_REPEAT"/>
    <property type="match status" value="1"/>
</dbReference>
<comment type="caution">
    <text evidence="2">The sequence shown here is derived from an EMBL/GenBank/DDBJ whole genome shotgun (WGS) entry which is preliminary data.</text>
</comment>
<dbReference type="AlphaFoldDB" id="A0A168ADV7"/>
<dbReference type="PROSITE" id="PS50297">
    <property type="entry name" value="ANK_REP_REGION"/>
    <property type="match status" value="1"/>
</dbReference>
<dbReference type="Pfam" id="PF00023">
    <property type="entry name" value="Ank"/>
    <property type="match status" value="1"/>
</dbReference>
<evidence type="ECO:0000313" key="3">
    <source>
        <dbReference type="Proteomes" id="UP000078544"/>
    </source>
</evidence>
<proteinExistence type="predicted"/>
<feature type="repeat" description="ANK" evidence="1">
    <location>
        <begin position="17"/>
        <end position="49"/>
    </location>
</feature>
<organism evidence="2 3">
    <name type="scientific">Moelleriella libera RCEF 2490</name>
    <dbReference type="NCBI Taxonomy" id="1081109"/>
    <lineage>
        <taxon>Eukaryota</taxon>
        <taxon>Fungi</taxon>
        <taxon>Dikarya</taxon>
        <taxon>Ascomycota</taxon>
        <taxon>Pezizomycotina</taxon>
        <taxon>Sordariomycetes</taxon>
        <taxon>Hypocreomycetidae</taxon>
        <taxon>Hypocreales</taxon>
        <taxon>Clavicipitaceae</taxon>
        <taxon>Moelleriella</taxon>
    </lineage>
</organism>
<sequence length="174" mass="19519">MRALIERGINVNAATIDGETPLHYAAREKATGLFSLLIDAGADAAARTKAERAPRWVAVEARGSPVALLSRRMTEARISKQWQEERLAMPREDCGRIVHVFAGSRRSHYKSHMGTFDSRMGNTRFYGQEEQQSAGCLNAQTHHQHDGKRGSKGASGVFCRKITQFWHKPDRMIE</sequence>
<dbReference type="SUPFAM" id="SSF48403">
    <property type="entry name" value="Ankyrin repeat"/>
    <property type="match status" value="1"/>
</dbReference>
<reference evidence="2 3" key="1">
    <citation type="journal article" date="2016" name="Genome Biol. Evol.">
        <title>Divergent and convergent evolution of fungal pathogenicity.</title>
        <authorList>
            <person name="Shang Y."/>
            <person name="Xiao G."/>
            <person name="Zheng P."/>
            <person name="Cen K."/>
            <person name="Zhan S."/>
            <person name="Wang C."/>
        </authorList>
    </citation>
    <scope>NUCLEOTIDE SEQUENCE [LARGE SCALE GENOMIC DNA]</scope>
    <source>
        <strain evidence="2 3">RCEF 2490</strain>
    </source>
</reference>
<dbReference type="SMART" id="SM00248">
    <property type="entry name" value="ANK"/>
    <property type="match status" value="1"/>
</dbReference>
<dbReference type="EMBL" id="AZGY01000012">
    <property type="protein sequence ID" value="KZZ93807.1"/>
    <property type="molecule type" value="Genomic_DNA"/>
</dbReference>
<name>A0A168ADV7_9HYPO</name>
<protein>
    <submittedName>
        <fullName evidence="2">Ankyrin repeat-containing domain protein</fullName>
    </submittedName>
</protein>